<keyword evidence="4 6" id="KW-0472">Membrane</keyword>
<feature type="transmembrane region" description="Helical" evidence="6">
    <location>
        <begin position="250"/>
        <end position="270"/>
    </location>
</feature>
<keyword evidence="2 6" id="KW-0812">Transmembrane</keyword>
<proteinExistence type="inferred from homology"/>
<dbReference type="PIRSF" id="PIRSF006648">
    <property type="entry name" value="DrrB"/>
    <property type="match status" value="1"/>
</dbReference>
<sequence>MTTTAPTTSPTAPTTPKPLNSLRSGLILTRRELQHWGRQPLTPVFNIMFTIMLLLMFALLFGGSIDLPGGGDYIHYLLPGMMALSMMFGVEATTTAMANDAKKGITDRFRSLPIGDTSVAFGRVGADMITSTVELGVLIVGGLLLGWRITGSPAEALLAVVLLLWFRMAVLWVGIYLGLTIGRNEGAGMMVQVLVWPIGFLSAAFVSPEFMPSWLEPVATWNPISATATAVRELFGNPTGYTGGLLADHAVLAAVVWPLVLLAVFVPLSARAYRRLSR</sequence>
<keyword evidence="6" id="KW-0813">Transport</keyword>
<comment type="caution">
    <text evidence="6">Lacks conserved residue(s) required for the propagation of feature annotation.</text>
</comment>
<dbReference type="GO" id="GO:0140359">
    <property type="term" value="F:ABC-type transporter activity"/>
    <property type="evidence" value="ECO:0007669"/>
    <property type="project" value="InterPro"/>
</dbReference>
<dbReference type="Pfam" id="PF01061">
    <property type="entry name" value="ABC2_membrane"/>
    <property type="match status" value="1"/>
</dbReference>
<feature type="transmembrane region" description="Helical" evidence="6">
    <location>
        <begin position="73"/>
        <end position="93"/>
    </location>
</feature>
<evidence type="ECO:0000256" key="1">
    <source>
        <dbReference type="ARBA" id="ARBA00004141"/>
    </source>
</evidence>
<dbReference type="AlphaFoldDB" id="A0A9D1UKN6"/>
<dbReference type="EMBL" id="DXGC01000060">
    <property type="protein sequence ID" value="HIW91257.1"/>
    <property type="molecule type" value="Genomic_DNA"/>
</dbReference>
<dbReference type="Proteomes" id="UP000824190">
    <property type="component" value="Unassembled WGS sequence"/>
</dbReference>
<name>A0A9D1UKN6_9CORY</name>
<dbReference type="PANTHER" id="PTHR43229">
    <property type="entry name" value="NODULATION PROTEIN J"/>
    <property type="match status" value="1"/>
</dbReference>
<dbReference type="InterPro" id="IPR047817">
    <property type="entry name" value="ABC2_TM_bact-type"/>
</dbReference>
<feature type="transmembrane region" description="Helical" evidence="6">
    <location>
        <begin position="40"/>
        <end position="61"/>
    </location>
</feature>
<dbReference type="InterPro" id="IPR013525">
    <property type="entry name" value="ABC2_TM"/>
</dbReference>
<keyword evidence="6" id="KW-1003">Cell membrane</keyword>
<keyword evidence="5" id="KW-0046">Antibiotic resistance</keyword>
<feature type="transmembrane region" description="Helical" evidence="6">
    <location>
        <begin position="156"/>
        <end position="179"/>
    </location>
</feature>
<evidence type="ECO:0000259" key="8">
    <source>
        <dbReference type="PROSITE" id="PS51012"/>
    </source>
</evidence>
<protein>
    <recommendedName>
        <fullName evidence="6">Transport permease protein</fullName>
    </recommendedName>
</protein>
<gene>
    <name evidence="9" type="ORF">H9870_06315</name>
</gene>
<reference evidence="9" key="2">
    <citation type="submission" date="2021-04" db="EMBL/GenBank/DDBJ databases">
        <authorList>
            <person name="Gilroy R."/>
        </authorList>
    </citation>
    <scope>NUCLEOTIDE SEQUENCE</scope>
    <source>
        <strain evidence="9">CHK32-1732</strain>
    </source>
</reference>
<organism evidence="9 10">
    <name type="scientific">Candidatus Corynebacterium avicola</name>
    <dbReference type="NCBI Taxonomy" id="2838527"/>
    <lineage>
        <taxon>Bacteria</taxon>
        <taxon>Bacillati</taxon>
        <taxon>Actinomycetota</taxon>
        <taxon>Actinomycetes</taxon>
        <taxon>Mycobacteriales</taxon>
        <taxon>Corynebacteriaceae</taxon>
        <taxon>Corynebacterium</taxon>
    </lineage>
</organism>
<comment type="caution">
    <text evidence="9">The sequence shown here is derived from an EMBL/GenBank/DDBJ whole genome shotgun (WGS) entry which is preliminary data.</text>
</comment>
<feature type="compositionally biased region" description="Low complexity" evidence="7">
    <location>
        <begin position="1"/>
        <end position="14"/>
    </location>
</feature>
<reference evidence="9" key="1">
    <citation type="journal article" date="2021" name="PeerJ">
        <title>Extensive microbial diversity within the chicken gut microbiome revealed by metagenomics and culture.</title>
        <authorList>
            <person name="Gilroy R."/>
            <person name="Ravi A."/>
            <person name="Getino M."/>
            <person name="Pursley I."/>
            <person name="Horton D.L."/>
            <person name="Alikhan N.F."/>
            <person name="Baker D."/>
            <person name="Gharbi K."/>
            <person name="Hall N."/>
            <person name="Watson M."/>
            <person name="Adriaenssens E.M."/>
            <person name="Foster-Nyarko E."/>
            <person name="Jarju S."/>
            <person name="Secka A."/>
            <person name="Antonio M."/>
            <person name="Oren A."/>
            <person name="Chaudhuri R.R."/>
            <person name="La Ragione R."/>
            <person name="Hildebrand F."/>
            <person name="Pallen M.J."/>
        </authorList>
    </citation>
    <scope>NUCLEOTIDE SEQUENCE</scope>
    <source>
        <strain evidence="9">CHK32-1732</strain>
    </source>
</reference>
<dbReference type="InterPro" id="IPR051784">
    <property type="entry name" value="Nod_factor_ABC_transporter"/>
</dbReference>
<dbReference type="PANTHER" id="PTHR43229:SF2">
    <property type="entry name" value="NODULATION PROTEIN J"/>
    <property type="match status" value="1"/>
</dbReference>
<feature type="transmembrane region" description="Helical" evidence="6">
    <location>
        <begin position="186"/>
        <end position="206"/>
    </location>
</feature>
<evidence type="ECO:0000313" key="10">
    <source>
        <dbReference type="Proteomes" id="UP000824190"/>
    </source>
</evidence>
<evidence type="ECO:0000256" key="6">
    <source>
        <dbReference type="RuleBase" id="RU361157"/>
    </source>
</evidence>
<dbReference type="PROSITE" id="PS51012">
    <property type="entry name" value="ABC_TM2"/>
    <property type="match status" value="1"/>
</dbReference>
<evidence type="ECO:0000256" key="3">
    <source>
        <dbReference type="ARBA" id="ARBA00022989"/>
    </source>
</evidence>
<dbReference type="InterPro" id="IPR000412">
    <property type="entry name" value="ABC_2_transport"/>
</dbReference>
<feature type="region of interest" description="Disordered" evidence="7">
    <location>
        <begin position="1"/>
        <end position="21"/>
    </location>
</feature>
<accession>A0A9D1UKN6</accession>
<evidence type="ECO:0000256" key="2">
    <source>
        <dbReference type="ARBA" id="ARBA00022692"/>
    </source>
</evidence>
<comment type="similarity">
    <text evidence="6">Belongs to the ABC-2 integral membrane protein family.</text>
</comment>
<evidence type="ECO:0000256" key="7">
    <source>
        <dbReference type="SAM" id="MobiDB-lite"/>
    </source>
</evidence>
<evidence type="ECO:0000313" key="9">
    <source>
        <dbReference type="EMBL" id="HIW91257.1"/>
    </source>
</evidence>
<dbReference type="GO" id="GO:0046677">
    <property type="term" value="P:response to antibiotic"/>
    <property type="evidence" value="ECO:0007669"/>
    <property type="project" value="UniProtKB-KW"/>
</dbReference>
<dbReference type="GO" id="GO:0043190">
    <property type="term" value="C:ATP-binding cassette (ABC) transporter complex"/>
    <property type="evidence" value="ECO:0007669"/>
    <property type="project" value="InterPro"/>
</dbReference>
<evidence type="ECO:0000256" key="4">
    <source>
        <dbReference type="ARBA" id="ARBA00023136"/>
    </source>
</evidence>
<comment type="subcellular location">
    <subcellularLocation>
        <location evidence="6">Cell membrane</location>
        <topology evidence="6">Multi-pass membrane protein</topology>
    </subcellularLocation>
    <subcellularLocation>
        <location evidence="1">Membrane</location>
        <topology evidence="1">Multi-pass membrane protein</topology>
    </subcellularLocation>
</comment>
<evidence type="ECO:0000256" key="5">
    <source>
        <dbReference type="ARBA" id="ARBA00023251"/>
    </source>
</evidence>
<keyword evidence="3 6" id="KW-1133">Transmembrane helix</keyword>
<feature type="domain" description="ABC transmembrane type-2" evidence="8">
    <location>
        <begin position="41"/>
        <end position="276"/>
    </location>
</feature>